<feature type="domain" description="DEAD/DEAH-box helicase" evidence="5">
    <location>
        <begin position="73"/>
        <end position="122"/>
    </location>
</feature>
<dbReference type="InterPro" id="IPR011545">
    <property type="entry name" value="DEAD/DEAH_box_helicase_dom"/>
</dbReference>
<keyword evidence="3" id="KW-0347">Helicase</keyword>
<dbReference type="GO" id="GO:0005524">
    <property type="term" value="F:ATP binding"/>
    <property type="evidence" value="ECO:0007669"/>
    <property type="project" value="UniProtKB-KW"/>
</dbReference>
<evidence type="ECO:0000256" key="4">
    <source>
        <dbReference type="ARBA" id="ARBA00022840"/>
    </source>
</evidence>
<reference evidence="8" key="1">
    <citation type="submission" date="2017-02" db="UniProtKB">
        <authorList>
            <consortium name="WormBaseParasite"/>
        </authorList>
    </citation>
    <scope>IDENTIFICATION</scope>
</reference>
<keyword evidence="1" id="KW-0547">Nucleotide-binding</keyword>
<keyword evidence="2" id="KW-0378">Hydrolase</keyword>
<dbReference type="OrthoDB" id="2320933at2759"/>
<dbReference type="WBParaSite" id="ASIM_0000253201-mRNA-1">
    <property type="protein sequence ID" value="ASIM_0000253201-mRNA-1"/>
    <property type="gene ID" value="ASIM_0000253201"/>
</dbReference>
<dbReference type="Pfam" id="PF00270">
    <property type="entry name" value="DEAD"/>
    <property type="match status" value="1"/>
</dbReference>
<evidence type="ECO:0000256" key="2">
    <source>
        <dbReference type="ARBA" id="ARBA00022801"/>
    </source>
</evidence>
<evidence type="ECO:0000313" key="7">
    <source>
        <dbReference type="Proteomes" id="UP000267096"/>
    </source>
</evidence>
<dbReference type="Proteomes" id="UP000267096">
    <property type="component" value="Unassembled WGS sequence"/>
</dbReference>
<evidence type="ECO:0000256" key="1">
    <source>
        <dbReference type="ARBA" id="ARBA00022741"/>
    </source>
</evidence>
<dbReference type="PANTHER" id="PTHR47961:SF6">
    <property type="entry name" value="DNA-DIRECTED DNA POLYMERASE"/>
    <property type="match status" value="1"/>
</dbReference>
<dbReference type="GO" id="GO:0016787">
    <property type="term" value="F:hydrolase activity"/>
    <property type="evidence" value="ECO:0007669"/>
    <property type="project" value="UniProtKB-KW"/>
</dbReference>
<keyword evidence="4" id="KW-0067">ATP-binding</keyword>
<gene>
    <name evidence="6" type="ORF">ASIM_LOCUS2393</name>
</gene>
<protein>
    <submittedName>
        <fullName evidence="8">DNA polymerase theta (inferred by orthology to a human protein)</fullName>
    </submittedName>
</protein>
<accession>A0A0M3J4R0</accession>
<reference evidence="6 7" key="2">
    <citation type="submission" date="2018-11" db="EMBL/GenBank/DDBJ databases">
        <authorList>
            <consortium name="Pathogen Informatics"/>
        </authorList>
    </citation>
    <scope>NUCLEOTIDE SEQUENCE [LARGE SCALE GENOMIC DNA]</scope>
</reference>
<keyword evidence="7" id="KW-1185">Reference proteome</keyword>
<dbReference type="EMBL" id="UYRR01003163">
    <property type="protein sequence ID" value="VDK19922.1"/>
    <property type="molecule type" value="Genomic_DNA"/>
</dbReference>
<evidence type="ECO:0000313" key="6">
    <source>
        <dbReference type="EMBL" id="VDK19922.1"/>
    </source>
</evidence>
<dbReference type="Gene3D" id="3.40.50.300">
    <property type="entry name" value="P-loop containing nucleotide triphosphate hydrolases"/>
    <property type="match status" value="1"/>
</dbReference>
<evidence type="ECO:0000313" key="8">
    <source>
        <dbReference type="WBParaSite" id="ASIM_0000253201-mRNA-1"/>
    </source>
</evidence>
<dbReference type="PANTHER" id="PTHR47961">
    <property type="entry name" value="DNA POLYMERASE THETA, PUTATIVE (AFU_ORTHOLOGUE AFUA_1G05260)-RELATED"/>
    <property type="match status" value="1"/>
</dbReference>
<dbReference type="InterPro" id="IPR050474">
    <property type="entry name" value="Hel308_SKI2-like"/>
</dbReference>
<sequence length="142" mass="16745">MCRFCEPSKSEETNPGVCLAKRPRNLAWNFMEQFPKWIRKELLLAYRQNGLKSLFEWQMELLSKSELREPEYANLLYSAPTSSGKTLIAELIAVNTVLSAHKKALFIYPYISVAREKFISLQVNLPLDYRIILFMFTYRYTY</sequence>
<dbReference type="SUPFAM" id="SSF52540">
    <property type="entry name" value="P-loop containing nucleoside triphosphate hydrolases"/>
    <property type="match status" value="1"/>
</dbReference>
<organism evidence="8">
    <name type="scientific">Anisakis simplex</name>
    <name type="common">Herring worm</name>
    <dbReference type="NCBI Taxonomy" id="6269"/>
    <lineage>
        <taxon>Eukaryota</taxon>
        <taxon>Metazoa</taxon>
        <taxon>Ecdysozoa</taxon>
        <taxon>Nematoda</taxon>
        <taxon>Chromadorea</taxon>
        <taxon>Rhabditida</taxon>
        <taxon>Spirurina</taxon>
        <taxon>Ascaridomorpha</taxon>
        <taxon>Ascaridoidea</taxon>
        <taxon>Anisakidae</taxon>
        <taxon>Anisakis</taxon>
        <taxon>Anisakis simplex complex</taxon>
    </lineage>
</organism>
<dbReference type="GO" id="GO:0003676">
    <property type="term" value="F:nucleic acid binding"/>
    <property type="evidence" value="ECO:0007669"/>
    <property type="project" value="InterPro"/>
</dbReference>
<evidence type="ECO:0000256" key="3">
    <source>
        <dbReference type="ARBA" id="ARBA00022806"/>
    </source>
</evidence>
<dbReference type="GO" id="GO:0004386">
    <property type="term" value="F:helicase activity"/>
    <property type="evidence" value="ECO:0007669"/>
    <property type="project" value="UniProtKB-KW"/>
</dbReference>
<dbReference type="InterPro" id="IPR027417">
    <property type="entry name" value="P-loop_NTPase"/>
</dbReference>
<name>A0A0M3J4R0_ANISI</name>
<dbReference type="AlphaFoldDB" id="A0A0M3J4R0"/>
<proteinExistence type="predicted"/>
<evidence type="ECO:0000259" key="5">
    <source>
        <dbReference type="Pfam" id="PF00270"/>
    </source>
</evidence>